<accession>A0AAV5CAP3</accession>
<evidence type="ECO:0000313" key="4">
    <source>
        <dbReference type="Proteomes" id="UP001054889"/>
    </source>
</evidence>
<protein>
    <recommendedName>
        <fullName evidence="2">Protein kinase domain-containing protein</fullName>
    </recommendedName>
</protein>
<reference evidence="3" key="1">
    <citation type="journal article" date="2018" name="DNA Res.">
        <title>Multiple hybrid de novo genome assembly of finger millet, an orphan allotetraploid crop.</title>
        <authorList>
            <person name="Hatakeyama M."/>
            <person name="Aluri S."/>
            <person name="Balachadran M.T."/>
            <person name="Sivarajan S.R."/>
            <person name="Patrignani A."/>
            <person name="Gruter S."/>
            <person name="Poveda L."/>
            <person name="Shimizu-Inatsugi R."/>
            <person name="Baeten J."/>
            <person name="Francoijs K.J."/>
            <person name="Nataraja K.N."/>
            <person name="Reddy Y.A.N."/>
            <person name="Phadnis S."/>
            <person name="Ravikumar R.L."/>
            <person name="Schlapbach R."/>
            <person name="Sreeman S.M."/>
            <person name="Shimizu K.K."/>
        </authorList>
    </citation>
    <scope>NUCLEOTIDE SEQUENCE</scope>
</reference>
<gene>
    <name evidence="3" type="primary">ga11910</name>
    <name evidence="3" type="ORF">PR202_ga11910</name>
</gene>
<evidence type="ECO:0000313" key="3">
    <source>
        <dbReference type="EMBL" id="GJM95202.1"/>
    </source>
</evidence>
<dbReference type="Gene3D" id="1.10.510.10">
    <property type="entry name" value="Transferase(Phosphotransferase) domain 1"/>
    <property type="match status" value="1"/>
</dbReference>
<proteinExistence type="predicted"/>
<dbReference type="EMBL" id="BQKI01000005">
    <property type="protein sequence ID" value="GJM95202.1"/>
    <property type="molecule type" value="Genomic_DNA"/>
</dbReference>
<dbReference type="GO" id="GO:0004672">
    <property type="term" value="F:protein kinase activity"/>
    <property type="evidence" value="ECO:0007669"/>
    <property type="project" value="InterPro"/>
</dbReference>
<evidence type="ECO:0000259" key="2">
    <source>
        <dbReference type="PROSITE" id="PS50011"/>
    </source>
</evidence>
<comment type="caution">
    <text evidence="3">The sequence shown here is derived from an EMBL/GenBank/DDBJ whole genome shotgun (WGS) entry which is preliminary data.</text>
</comment>
<dbReference type="Gene3D" id="3.30.200.20">
    <property type="entry name" value="Phosphorylase Kinase, domain 1"/>
    <property type="match status" value="1"/>
</dbReference>
<dbReference type="PROSITE" id="PS00107">
    <property type="entry name" value="PROTEIN_KINASE_ATP"/>
    <property type="match status" value="1"/>
</dbReference>
<organism evidence="3 4">
    <name type="scientific">Eleusine coracana subsp. coracana</name>
    <dbReference type="NCBI Taxonomy" id="191504"/>
    <lineage>
        <taxon>Eukaryota</taxon>
        <taxon>Viridiplantae</taxon>
        <taxon>Streptophyta</taxon>
        <taxon>Embryophyta</taxon>
        <taxon>Tracheophyta</taxon>
        <taxon>Spermatophyta</taxon>
        <taxon>Magnoliopsida</taxon>
        <taxon>Liliopsida</taxon>
        <taxon>Poales</taxon>
        <taxon>Poaceae</taxon>
        <taxon>PACMAD clade</taxon>
        <taxon>Chloridoideae</taxon>
        <taxon>Cynodonteae</taxon>
        <taxon>Eleusininae</taxon>
        <taxon>Eleusine</taxon>
    </lineage>
</organism>
<feature type="binding site" evidence="1">
    <location>
        <position position="41"/>
    </location>
    <ligand>
        <name>ATP</name>
        <dbReference type="ChEBI" id="CHEBI:30616"/>
    </ligand>
</feature>
<dbReference type="PANTHER" id="PTHR45707:SF69">
    <property type="entry name" value="CALCIUM-DEPENDENT LIPID-BINDING (CALB DOMAIN) PLANT PHOSPHORIBOSYLTRANSFERASE FAMILY PROTEIN"/>
    <property type="match status" value="1"/>
</dbReference>
<dbReference type="InterPro" id="IPR017441">
    <property type="entry name" value="Protein_kinase_ATP_BS"/>
</dbReference>
<name>A0AAV5CAP3_ELECO</name>
<keyword evidence="4" id="KW-1185">Reference proteome</keyword>
<dbReference type="PROSITE" id="PS50011">
    <property type="entry name" value="PROTEIN_KINASE_DOM"/>
    <property type="match status" value="1"/>
</dbReference>
<dbReference type="Pfam" id="PF00069">
    <property type="entry name" value="Pkinase"/>
    <property type="match status" value="1"/>
</dbReference>
<keyword evidence="1" id="KW-0547">Nucleotide-binding</keyword>
<dbReference type="InterPro" id="IPR011009">
    <property type="entry name" value="Kinase-like_dom_sf"/>
</dbReference>
<dbReference type="PANTHER" id="PTHR45707">
    <property type="entry name" value="C2 CALCIUM/LIPID-BINDING PLANT PHOSPHORIBOSYLTRANSFERASE FAMILY PROTEIN"/>
    <property type="match status" value="1"/>
</dbReference>
<dbReference type="SUPFAM" id="SSF56112">
    <property type="entry name" value="Protein kinase-like (PK-like)"/>
    <property type="match status" value="1"/>
</dbReference>
<dbReference type="InterPro" id="IPR000719">
    <property type="entry name" value="Prot_kinase_dom"/>
</dbReference>
<dbReference type="GO" id="GO:0005524">
    <property type="term" value="F:ATP binding"/>
    <property type="evidence" value="ECO:0007669"/>
    <property type="project" value="UniProtKB-UniRule"/>
</dbReference>
<evidence type="ECO:0000256" key="1">
    <source>
        <dbReference type="PROSITE-ProRule" id="PRU10141"/>
    </source>
</evidence>
<reference evidence="3" key="2">
    <citation type="submission" date="2021-12" db="EMBL/GenBank/DDBJ databases">
        <title>Resequencing data analysis of finger millet.</title>
        <authorList>
            <person name="Hatakeyama M."/>
            <person name="Aluri S."/>
            <person name="Balachadran M.T."/>
            <person name="Sivarajan S.R."/>
            <person name="Poveda L."/>
            <person name="Shimizu-Inatsugi R."/>
            <person name="Schlapbach R."/>
            <person name="Sreeman S.M."/>
            <person name="Shimizu K.K."/>
        </authorList>
    </citation>
    <scope>NUCLEOTIDE SEQUENCE</scope>
</reference>
<feature type="domain" description="Protein kinase" evidence="2">
    <location>
        <begin position="13"/>
        <end position="192"/>
    </location>
</feature>
<sequence>MPLSLLKSITNNFSNDRQIGVGGFAVVYKGQLRNGAVAVKKLTQTLDVHETKFHQEVDSLLRVKHKNIVRFLGYCSDTQGKVWKLGGKNVMADERQRFLCFEFLPEGSLDNYISGKFLHILLCFDEKQTRAMTSNMFGSLGYMAPECYDGLITFKSDIYSLGIVIIEILTGQKGYPEIENVRTFSFEINSQC</sequence>
<dbReference type="Proteomes" id="UP001054889">
    <property type="component" value="Unassembled WGS sequence"/>
</dbReference>
<dbReference type="AlphaFoldDB" id="A0AAV5CAP3"/>
<keyword evidence="1" id="KW-0067">ATP-binding</keyword>